<reference evidence="3 4" key="1">
    <citation type="submission" date="2020-03" db="EMBL/GenBank/DDBJ databases">
        <title>Whole genome shotgun sequence of Phytohabitans suffuscus NBRC 105367.</title>
        <authorList>
            <person name="Komaki H."/>
            <person name="Tamura T."/>
        </authorList>
    </citation>
    <scope>NUCLEOTIDE SEQUENCE [LARGE SCALE GENOMIC DNA]</scope>
    <source>
        <strain evidence="3 4">NBRC 105367</strain>
    </source>
</reference>
<gene>
    <name evidence="3" type="ORF">Psuf_081620</name>
</gene>
<dbReference type="Gene3D" id="3.30.70.3040">
    <property type="match status" value="1"/>
</dbReference>
<reference evidence="3 4" key="2">
    <citation type="submission" date="2020-03" db="EMBL/GenBank/DDBJ databases">
        <authorList>
            <person name="Ichikawa N."/>
            <person name="Kimura A."/>
            <person name="Kitahashi Y."/>
            <person name="Uohara A."/>
        </authorList>
    </citation>
    <scope>NUCLEOTIDE SEQUENCE [LARGE SCALE GENOMIC DNA]</scope>
    <source>
        <strain evidence="3 4">NBRC 105367</strain>
    </source>
</reference>
<evidence type="ECO:0000313" key="4">
    <source>
        <dbReference type="Proteomes" id="UP000503011"/>
    </source>
</evidence>
<name>A0A6F8YXP9_9ACTN</name>
<accession>A0A6F8YXP9</accession>
<protein>
    <recommendedName>
        <fullName evidence="2">FtsX extracellular domain-containing protein</fullName>
    </recommendedName>
</protein>
<feature type="signal peptide" evidence="1">
    <location>
        <begin position="1"/>
        <end position="20"/>
    </location>
</feature>
<dbReference type="Pfam" id="PF18075">
    <property type="entry name" value="FtsX_ECD"/>
    <property type="match status" value="1"/>
</dbReference>
<dbReference type="Proteomes" id="UP000503011">
    <property type="component" value="Chromosome"/>
</dbReference>
<keyword evidence="1" id="KW-0732">Signal</keyword>
<dbReference type="EMBL" id="AP022871">
    <property type="protein sequence ID" value="BCB90849.1"/>
    <property type="molecule type" value="Genomic_DNA"/>
</dbReference>
<dbReference type="PROSITE" id="PS51257">
    <property type="entry name" value="PROKAR_LIPOPROTEIN"/>
    <property type="match status" value="1"/>
</dbReference>
<evidence type="ECO:0000313" key="3">
    <source>
        <dbReference type="EMBL" id="BCB90849.1"/>
    </source>
</evidence>
<dbReference type="RefSeq" id="WP_173163298.1">
    <property type="nucleotide sequence ID" value="NZ_AP022871.1"/>
</dbReference>
<evidence type="ECO:0000259" key="2">
    <source>
        <dbReference type="Pfam" id="PF18075"/>
    </source>
</evidence>
<dbReference type="KEGG" id="psuu:Psuf_081620"/>
<keyword evidence="4" id="KW-1185">Reference proteome</keyword>
<dbReference type="InterPro" id="IPR040690">
    <property type="entry name" value="FtsX_ECD"/>
</dbReference>
<organism evidence="3 4">
    <name type="scientific">Phytohabitans suffuscus</name>
    <dbReference type="NCBI Taxonomy" id="624315"/>
    <lineage>
        <taxon>Bacteria</taxon>
        <taxon>Bacillati</taxon>
        <taxon>Actinomycetota</taxon>
        <taxon>Actinomycetes</taxon>
        <taxon>Micromonosporales</taxon>
        <taxon>Micromonosporaceae</taxon>
    </lineage>
</organism>
<evidence type="ECO:0000256" key="1">
    <source>
        <dbReference type="SAM" id="SignalP"/>
    </source>
</evidence>
<proteinExistence type="predicted"/>
<feature type="domain" description="FtsX extracellular" evidence="2">
    <location>
        <begin position="40"/>
        <end position="126"/>
    </location>
</feature>
<feature type="chain" id="PRO_5038504428" description="FtsX extracellular domain-containing protein" evidence="1">
    <location>
        <begin position="21"/>
        <end position="130"/>
    </location>
</feature>
<dbReference type="AlphaFoldDB" id="A0A6F8YXP9"/>
<sequence length="130" mass="13545">MRRVLPLLMLATAAVLGACASPVAAPPRPLPPVVSAPPPVEVVAFLRPEVTAAQKQAIAEAMRAEPGASGVRFMTADEAFERLKRVYRETPGPESAPASYRMTLPDPAVAEAAAGRLRALPGVGEVRVGP</sequence>